<dbReference type="EMBL" id="CADCTX010000554">
    <property type="protein sequence ID" value="CAA9328125.1"/>
    <property type="molecule type" value="Genomic_DNA"/>
</dbReference>
<accession>A0A6J4LBZ2</accession>
<reference evidence="2" key="1">
    <citation type="submission" date="2020-02" db="EMBL/GenBank/DDBJ databases">
        <authorList>
            <person name="Meier V. D."/>
        </authorList>
    </citation>
    <scope>NUCLEOTIDE SEQUENCE</scope>
    <source>
        <strain evidence="2">AVDCRST_MAG40</strain>
    </source>
</reference>
<dbReference type="SUPFAM" id="SSF109854">
    <property type="entry name" value="DinB/YfiT-like putative metalloenzymes"/>
    <property type="match status" value="1"/>
</dbReference>
<dbReference type="Gene3D" id="1.20.120.450">
    <property type="entry name" value="dinb family like domain"/>
    <property type="match status" value="1"/>
</dbReference>
<dbReference type="AlphaFoldDB" id="A0A6J4LBZ2"/>
<name>A0A6J4LBZ2_9BACT</name>
<evidence type="ECO:0000313" key="2">
    <source>
        <dbReference type="EMBL" id="CAA9328125.1"/>
    </source>
</evidence>
<sequence length="165" mass="17877">MSVAATAAGAQAAPAGFRGEFLHQFDNSMARVLALAEAVPAESYARRAVPAVQPLGQIFAHIARYNYEYPARAMGIAPPAGIDRDTLEQVAEKARVVALLRGSAEHVRAVVRRVPEAQLGRPTTLYGRRVPQWAVLFQLIAHMDDHLGQSIAYARVAGVVPPWSR</sequence>
<evidence type="ECO:0000259" key="1">
    <source>
        <dbReference type="Pfam" id="PF12867"/>
    </source>
</evidence>
<organism evidence="2">
    <name type="scientific">uncultured Gemmatimonadaceae bacterium</name>
    <dbReference type="NCBI Taxonomy" id="246130"/>
    <lineage>
        <taxon>Bacteria</taxon>
        <taxon>Pseudomonadati</taxon>
        <taxon>Gemmatimonadota</taxon>
        <taxon>Gemmatimonadia</taxon>
        <taxon>Gemmatimonadales</taxon>
        <taxon>Gemmatimonadaceae</taxon>
        <taxon>environmental samples</taxon>
    </lineage>
</organism>
<feature type="domain" description="DinB-like" evidence="1">
    <location>
        <begin position="24"/>
        <end position="149"/>
    </location>
</feature>
<gene>
    <name evidence="2" type="ORF">AVDCRST_MAG40-1788</name>
</gene>
<proteinExistence type="predicted"/>
<dbReference type="InterPro" id="IPR034660">
    <property type="entry name" value="DinB/YfiT-like"/>
</dbReference>
<protein>
    <recommendedName>
        <fullName evidence="1">DinB-like domain-containing protein</fullName>
    </recommendedName>
</protein>
<dbReference type="InterPro" id="IPR024775">
    <property type="entry name" value="DinB-like"/>
</dbReference>
<dbReference type="Pfam" id="PF12867">
    <property type="entry name" value="DinB_2"/>
    <property type="match status" value="1"/>
</dbReference>